<keyword evidence="9" id="KW-1185">Reference proteome</keyword>
<evidence type="ECO:0000256" key="7">
    <source>
        <dbReference type="ARBA" id="ARBA00023180"/>
    </source>
</evidence>
<dbReference type="InterPro" id="IPR007657">
    <property type="entry name" value="Glycosyltransferase_61"/>
</dbReference>
<protein>
    <submittedName>
        <fullName evidence="8">Uncharacterized protein</fullName>
    </submittedName>
</protein>
<dbReference type="GO" id="GO:0016763">
    <property type="term" value="F:pentosyltransferase activity"/>
    <property type="evidence" value="ECO:0007669"/>
    <property type="project" value="UniProtKB-ARBA"/>
</dbReference>
<reference evidence="8" key="1">
    <citation type="journal article" date="2021" name="Proc. Natl. Acad. Sci. U.S.A.">
        <title>Three genomes in the algal genus Volvox reveal the fate of a haploid sex-determining region after a transition to homothallism.</title>
        <authorList>
            <person name="Yamamoto K."/>
            <person name="Hamaji T."/>
            <person name="Kawai-Toyooka H."/>
            <person name="Matsuzaki R."/>
            <person name="Takahashi F."/>
            <person name="Nishimura Y."/>
            <person name="Kawachi M."/>
            <person name="Noguchi H."/>
            <person name="Minakuchi Y."/>
            <person name="Umen J.G."/>
            <person name="Toyoda A."/>
            <person name="Nozaki H."/>
        </authorList>
    </citation>
    <scope>NUCLEOTIDE SEQUENCE</scope>
    <source>
        <strain evidence="8">NIES-3786</strain>
    </source>
</reference>
<comment type="caution">
    <text evidence="8">The sequence shown here is derived from an EMBL/GenBank/DDBJ whole genome shotgun (WGS) entry which is preliminary data.</text>
</comment>
<dbReference type="Proteomes" id="UP000747110">
    <property type="component" value="Unassembled WGS sequence"/>
</dbReference>
<evidence type="ECO:0000313" key="9">
    <source>
        <dbReference type="Proteomes" id="UP000747110"/>
    </source>
</evidence>
<proteinExistence type="predicted"/>
<keyword evidence="7" id="KW-0325">Glycoprotein</keyword>
<dbReference type="Pfam" id="PF04577">
    <property type="entry name" value="Glyco_transf_61"/>
    <property type="match status" value="1"/>
</dbReference>
<keyword evidence="4" id="KW-0812">Transmembrane</keyword>
<keyword evidence="6" id="KW-0472">Membrane</keyword>
<dbReference type="OrthoDB" id="529273at2759"/>
<accession>A0A8J4C4X0</accession>
<evidence type="ECO:0000256" key="5">
    <source>
        <dbReference type="ARBA" id="ARBA00022989"/>
    </source>
</evidence>
<dbReference type="EMBL" id="BNCP01000006">
    <property type="protein sequence ID" value="GIL74688.1"/>
    <property type="molecule type" value="Genomic_DNA"/>
</dbReference>
<dbReference type="GO" id="GO:0016020">
    <property type="term" value="C:membrane"/>
    <property type="evidence" value="ECO:0007669"/>
    <property type="project" value="UniProtKB-SubCell"/>
</dbReference>
<dbReference type="PANTHER" id="PTHR20961:SF38">
    <property type="entry name" value="PROTEIN O-LINKED-MANNOSE BETA-1,4-N-ACETYLGLUCOSAMINYLTRANSFERASE 2"/>
    <property type="match status" value="1"/>
</dbReference>
<keyword evidence="2" id="KW-0328">Glycosyltransferase</keyword>
<organism evidence="8 9">
    <name type="scientific">Volvox reticuliferus</name>
    <dbReference type="NCBI Taxonomy" id="1737510"/>
    <lineage>
        <taxon>Eukaryota</taxon>
        <taxon>Viridiplantae</taxon>
        <taxon>Chlorophyta</taxon>
        <taxon>core chlorophytes</taxon>
        <taxon>Chlorophyceae</taxon>
        <taxon>CS clade</taxon>
        <taxon>Chlamydomonadales</taxon>
        <taxon>Volvocaceae</taxon>
        <taxon>Volvox</taxon>
    </lineage>
</organism>
<evidence type="ECO:0000256" key="1">
    <source>
        <dbReference type="ARBA" id="ARBA00004167"/>
    </source>
</evidence>
<comment type="subcellular location">
    <subcellularLocation>
        <location evidence="1">Membrane</location>
        <topology evidence="1">Single-pass membrane protein</topology>
    </subcellularLocation>
</comment>
<dbReference type="GO" id="GO:0005794">
    <property type="term" value="C:Golgi apparatus"/>
    <property type="evidence" value="ECO:0007669"/>
    <property type="project" value="UniProtKB-ARBA"/>
</dbReference>
<gene>
    <name evidence="8" type="ORF">Vretifemale_4613</name>
</gene>
<evidence type="ECO:0000256" key="6">
    <source>
        <dbReference type="ARBA" id="ARBA00023136"/>
    </source>
</evidence>
<evidence type="ECO:0000256" key="2">
    <source>
        <dbReference type="ARBA" id="ARBA00022676"/>
    </source>
</evidence>
<dbReference type="AlphaFoldDB" id="A0A8J4C4X0"/>
<name>A0A8J4C4X0_9CHLO</name>
<evidence type="ECO:0000313" key="8">
    <source>
        <dbReference type="EMBL" id="GIL74688.1"/>
    </source>
</evidence>
<dbReference type="InterPro" id="IPR049625">
    <property type="entry name" value="Glyco_transf_61_cat"/>
</dbReference>
<evidence type="ECO:0000256" key="4">
    <source>
        <dbReference type="ARBA" id="ARBA00022692"/>
    </source>
</evidence>
<keyword evidence="3" id="KW-0808">Transferase</keyword>
<sequence>MRMVSTVVFLVFFTINKIWLKTSAEDLFAADLLAESVKISYITPRNLPSDAWRPLVLATCFPGLHNESAPCRRIPNLVYGEELLYQDFRIRLPYFVNDEQKQIYLTVLHHYRDVWRRGRVIGDYAYFLNQRGQNLIYINVAYAGKPVPGVWGDDACMSYGADKHVSAFPPWQGSSTAPAAIFLASPDDYSFQHFSDRVAMMLAQTRHLTTRVGGGWKYIATPNMQVPAVRQLWPMLVPNFTTSALLPASVYSRIETRMLLYPCQSPLIHPYTHQLASELIQQAAGFDPQVVVPVQSRPVVLFLARRGSRNWDNQEECRRGIEEFLKERNRGEELLTFNANAYPTIKDVVTLGRRVKLMVGVHGGAFYNLIFMQPATGVVEVCPVAPNAKSSRCGAMFWEMASVRNMPYWSVVATNVSPQWQIYHVDCGVVISAVRHALEHLEIISSPLEAFHQGSKFR</sequence>
<evidence type="ECO:0000256" key="3">
    <source>
        <dbReference type="ARBA" id="ARBA00022679"/>
    </source>
</evidence>
<dbReference type="PANTHER" id="PTHR20961">
    <property type="entry name" value="GLYCOSYLTRANSFERASE"/>
    <property type="match status" value="1"/>
</dbReference>
<keyword evidence="5" id="KW-1133">Transmembrane helix</keyword>